<dbReference type="Proteomes" id="UP000694892">
    <property type="component" value="Chromosome 9_10S"/>
</dbReference>
<gene>
    <name evidence="1" type="ORF">XELAEV_18047322mg</name>
</gene>
<dbReference type="AlphaFoldDB" id="A0A974BV64"/>
<evidence type="ECO:0000313" key="2">
    <source>
        <dbReference type="Proteomes" id="UP000694892"/>
    </source>
</evidence>
<accession>A0A974BV64</accession>
<name>A0A974BV64_XENLA</name>
<dbReference type="EMBL" id="CM004483">
    <property type="protein sequence ID" value="OCT61297.1"/>
    <property type="molecule type" value="Genomic_DNA"/>
</dbReference>
<proteinExistence type="predicted"/>
<sequence>MKKDVSGTSLCLNRKQLYHLCHICRTTSYSILILPIRIVDWGISCIFPFPSQTIQTSCKLLKLKWELHPKCVII</sequence>
<organism evidence="1 2">
    <name type="scientific">Xenopus laevis</name>
    <name type="common">African clawed frog</name>
    <dbReference type="NCBI Taxonomy" id="8355"/>
    <lineage>
        <taxon>Eukaryota</taxon>
        <taxon>Metazoa</taxon>
        <taxon>Chordata</taxon>
        <taxon>Craniata</taxon>
        <taxon>Vertebrata</taxon>
        <taxon>Euteleostomi</taxon>
        <taxon>Amphibia</taxon>
        <taxon>Batrachia</taxon>
        <taxon>Anura</taxon>
        <taxon>Pipoidea</taxon>
        <taxon>Pipidae</taxon>
        <taxon>Xenopodinae</taxon>
        <taxon>Xenopus</taxon>
        <taxon>Xenopus</taxon>
    </lineage>
</organism>
<evidence type="ECO:0000313" key="1">
    <source>
        <dbReference type="EMBL" id="OCT61297.1"/>
    </source>
</evidence>
<reference evidence="2" key="1">
    <citation type="journal article" date="2016" name="Nature">
        <title>Genome evolution in the allotetraploid frog Xenopus laevis.</title>
        <authorList>
            <person name="Session A.M."/>
            <person name="Uno Y."/>
            <person name="Kwon T."/>
            <person name="Chapman J.A."/>
            <person name="Toyoda A."/>
            <person name="Takahashi S."/>
            <person name="Fukui A."/>
            <person name="Hikosaka A."/>
            <person name="Suzuki A."/>
            <person name="Kondo M."/>
            <person name="van Heeringen S.J."/>
            <person name="Quigley I."/>
            <person name="Heinz S."/>
            <person name="Ogino H."/>
            <person name="Ochi H."/>
            <person name="Hellsten U."/>
            <person name="Lyons J.B."/>
            <person name="Simakov O."/>
            <person name="Putnam N."/>
            <person name="Stites J."/>
            <person name="Kuroki Y."/>
            <person name="Tanaka T."/>
            <person name="Michiue T."/>
            <person name="Watanabe M."/>
            <person name="Bogdanovic O."/>
            <person name="Lister R."/>
            <person name="Georgiou G."/>
            <person name="Paranjpe S.S."/>
            <person name="van Kruijsbergen I."/>
            <person name="Shu S."/>
            <person name="Carlson J."/>
            <person name="Kinoshita T."/>
            <person name="Ohta Y."/>
            <person name="Mawaribuchi S."/>
            <person name="Jenkins J."/>
            <person name="Grimwood J."/>
            <person name="Schmutz J."/>
            <person name="Mitros T."/>
            <person name="Mozaffari S.V."/>
            <person name="Suzuki Y."/>
            <person name="Haramoto Y."/>
            <person name="Yamamoto T.S."/>
            <person name="Takagi C."/>
            <person name="Heald R."/>
            <person name="Miller K."/>
            <person name="Haudenschild C."/>
            <person name="Kitzman J."/>
            <person name="Nakayama T."/>
            <person name="Izutsu Y."/>
            <person name="Robert J."/>
            <person name="Fortriede J."/>
            <person name="Burns K."/>
            <person name="Lotay V."/>
            <person name="Karimi K."/>
            <person name="Yasuoka Y."/>
            <person name="Dichmann D.S."/>
            <person name="Flajnik M.F."/>
            <person name="Houston D.W."/>
            <person name="Shendure J."/>
            <person name="DuPasquier L."/>
            <person name="Vize P.D."/>
            <person name="Zorn A.M."/>
            <person name="Ito M."/>
            <person name="Marcotte E.M."/>
            <person name="Wallingford J.B."/>
            <person name="Ito Y."/>
            <person name="Asashima M."/>
            <person name="Ueno N."/>
            <person name="Matsuda Y."/>
            <person name="Veenstra G.J."/>
            <person name="Fujiyama A."/>
            <person name="Harland R.M."/>
            <person name="Taira M."/>
            <person name="Rokhsar D.S."/>
        </authorList>
    </citation>
    <scope>NUCLEOTIDE SEQUENCE [LARGE SCALE GENOMIC DNA]</scope>
    <source>
        <strain evidence="2">J</strain>
    </source>
</reference>
<protein>
    <submittedName>
        <fullName evidence="1">Uncharacterized protein</fullName>
    </submittedName>
</protein>